<evidence type="ECO:0000313" key="1">
    <source>
        <dbReference type="EMBL" id="GAA4027260.1"/>
    </source>
</evidence>
<comment type="caution">
    <text evidence="1">The sequence shown here is derived from an EMBL/GenBank/DDBJ whole genome shotgun (WGS) entry which is preliminary data.</text>
</comment>
<evidence type="ECO:0008006" key="3">
    <source>
        <dbReference type="Google" id="ProtNLM"/>
    </source>
</evidence>
<accession>A0ABP7TJR0</accession>
<organism evidence="1 2">
    <name type="scientific">Flavobacterium cheonhonense</name>
    <dbReference type="NCBI Taxonomy" id="706185"/>
    <lineage>
        <taxon>Bacteria</taxon>
        <taxon>Pseudomonadati</taxon>
        <taxon>Bacteroidota</taxon>
        <taxon>Flavobacteriia</taxon>
        <taxon>Flavobacteriales</taxon>
        <taxon>Flavobacteriaceae</taxon>
        <taxon>Flavobacterium</taxon>
    </lineage>
</organism>
<dbReference type="InterPro" id="IPR014942">
    <property type="entry name" value="AbiEii"/>
</dbReference>
<reference evidence="2" key="1">
    <citation type="journal article" date="2019" name="Int. J. Syst. Evol. Microbiol.">
        <title>The Global Catalogue of Microorganisms (GCM) 10K type strain sequencing project: providing services to taxonomists for standard genome sequencing and annotation.</title>
        <authorList>
            <consortium name="The Broad Institute Genomics Platform"/>
            <consortium name="The Broad Institute Genome Sequencing Center for Infectious Disease"/>
            <person name="Wu L."/>
            <person name="Ma J."/>
        </authorList>
    </citation>
    <scope>NUCLEOTIDE SEQUENCE [LARGE SCALE GENOMIC DNA]</scope>
    <source>
        <strain evidence="2">JCM 17064</strain>
    </source>
</reference>
<dbReference type="Pfam" id="PF08843">
    <property type="entry name" value="AbiEii"/>
    <property type="match status" value="1"/>
</dbReference>
<dbReference type="Proteomes" id="UP001500968">
    <property type="component" value="Unassembled WGS sequence"/>
</dbReference>
<evidence type="ECO:0000313" key="2">
    <source>
        <dbReference type="Proteomes" id="UP001500968"/>
    </source>
</evidence>
<dbReference type="EMBL" id="BAABCR010000013">
    <property type="protein sequence ID" value="GAA4027260.1"/>
    <property type="molecule type" value="Genomic_DNA"/>
</dbReference>
<keyword evidence="2" id="KW-1185">Reference proteome</keyword>
<protein>
    <recommendedName>
        <fullName evidence="3">Nucleotidyl transferase AbiEii/AbiGii toxin family protein</fullName>
    </recommendedName>
</protein>
<dbReference type="RefSeq" id="WP_324690465.1">
    <property type="nucleotide sequence ID" value="NZ_BAABCR010000013.1"/>
</dbReference>
<sequence length="213" mass="24668">MLYYNTVTPLLRSILENLMKAEVFAPFRLVGGTALSLYQGHRMSVDIDLFTDEAYGSVDFGAIDAYLREVYPYVDTNDFAAVGFGKSYYIGYSPKECVKLDLFYVDPFLDAMVVTDNIRMATVADIIAMKMDVISRGGRKKDFWDIHELKDTYSLAEMFALHQKRYPYTHHTPQLLKNFTDFSEADDDFEPDCLRGKHWELIKLDLIEFVKTW</sequence>
<dbReference type="Gene3D" id="3.10.450.620">
    <property type="entry name" value="JHP933, nucleotidyltransferase-like core domain"/>
    <property type="match status" value="1"/>
</dbReference>
<name>A0ABP7TJR0_9FLAO</name>
<gene>
    <name evidence="1" type="ORF">GCM10022386_08320</name>
</gene>
<proteinExistence type="predicted"/>